<feature type="region of interest" description="Disordered" evidence="1">
    <location>
        <begin position="492"/>
        <end position="513"/>
    </location>
</feature>
<feature type="compositionally biased region" description="Basic and acidic residues" evidence="1">
    <location>
        <begin position="502"/>
        <end position="513"/>
    </location>
</feature>
<gene>
    <name evidence="2" type="ORF">CH63R_03996</name>
</gene>
<organism evidence="2 3">
    <name type="scientific">Colletotrichum higginsianum (strain IMI 349063)</name>
    <name type="common">Crucifer anthracnose fungus</name>
    <dbReference type="NCBI Taxonomy" id="759273"/>
    <lineage>
        <taxon>Eukaryota</taxon>
        <taxon>Fungi</taxon>
        <taxon>Dikarya</taxon>
        <taxon>Ascomycota</taxon>
        <taxon>Pezizomycotina</taxon>
        <taxon>Sordariomycetes</taxon>
        <taxon>Hypocreomycetidae</taxon>
        <taxon>Glomerellales</taxon>
        <taxon>Glomerellaceae</taxon>
        <taxon>Colletotrichum</taxon>
        <taxon>Colletotrichum destructivum species complex</taxon>
    </lineage>
</organism>
<feature type="compositionally biased region" description="Gly residues" evidence="1">
    <location>
        <begin position="120"/>
        <end position="132"/>
    </location>
</feature>
<proteinExistence type="predicted"/>
<accession>A0A1B7YIB4</accession>
<reference evidence="3" key="1">
    <citation type="journal article" date="2017" name="BMC Genomics">
        <title>Gapless genome assembly of Colletotrichum higginsianum reveals chromosome structure and association of transposable elements with secondary metabolite gene clusters.</title>
        <authorList>
            <person name="Dallery J.-F."/>
            <person name="Lapalu N."/>
            <person name="Zampounis A."/>
            <person name="Pigne S."/>
            <person name="Luyten I."/>
            <person name="Amselem J."/>
            <person name="Wittenberg A.H.J."/>
            <person name="Zhou S."/>
            <person name="de Queiroz M.V."/>
            <person name="Robin G.P."/>
            <person name="Auger A."/>
            <person name="Hainaut M."/>
            <person name="Henrissat B."/>
            <person name="Kim K.-T."/>
            <person name="Lee Y.-H."/>
            <person name="Lespinet O."/>
            <person name="Schwartz D.C."/>
            <person name="Thon M.R."/>
            <person name="O'Connell R.J."/>
        </authorList>
    </citation>
    <scope>NUCLEOTIDE SEQUENCE [LARGE SCALE GENOMIC DNA]</scope>
    <source>
        <strain evidence="3">IMI 349063</strain>
    </source>
</reference>
<name>A0A1B7YIB4_COLHI</name>
<dbReference type="VEuPathDB" id="FungiDB:CH63R_03996"/>
<keyword evidence="3" id="KW-1185">Reference proteome</keyword>
<dbReference type="EMBL" id="LTAN01000003">
    <property type="protein sequence ID" value="OBR11700.1"/>
    <property type="molecule type" value="Genomic_DNA"/>
</dbReference>
<dbReference type="GeneID" id="28863078"/>
<dbReference type="AlphaFoldDB" id="A0A1B7YIB4"/>
<comment type="caution">
    <text evidence="2">The sequence shown here is derived from an EMBL/GenBank/DDBJ whole genome shotgun (WGS) entry which is preliminary data.</text>
</comment>
<evidence type="ECO:0000256" key="1">
    <source>
        <dbReference type="SAM" id="MobiDB-lite"/>
    </source>
</evidence>
<sequence length="794" mass="90741">MGNTTSRLLDNKLTHVLPATVDVEATSADGIAVIMKQLLSQTSMRDVDSLTAESASVRAIFQRNKLEILRNLIAPEAWDDAIACVDRRLRMGKAARRAFDEDYENGTVSSFPSDDPLSEGGSGSGGDNSGKGGVKDGRSANTSPATPTKEGRRHPRPTDRGQWDLDDLCNLVRIIERLLRRERHNTYPSFAEWEASWKSPWPRRDVHAYRPVSSRQGADWTVRDHDGREHHYEELCRDHCTEDPENFDYAFQRHTNLDQDGVPYEGVTVNSTTGPRLQRALFRLELLRRAHYQRPLLPRGARFASRTRTVREGVFGVAGETYGTRRARAAAFFRGWAADDFLEAVCAFKATLNEYAVPVSEMMEDFMVAVDETFETPEQLRVDRVCEDIKTDFREVTERAAGLRWVKDPSTGEESLCIVDGPTESDEEPDDAQSLGVMHDHAEPDEELYATRAELLDDKEELDIFTASLMVPFDRFEFDDLRSTIFRSERCRATSRHKRQREHPSLRPSLRETSPDEAMSRFLHVLCSLPLAFLGEFMVMPTSRQRDFLKASYWALSRVKASHTPLFLSGEMSAWSSRPPGGVDGPDRDLGAAHDARLFPALSVRAAAIACVCDVYVFQEHPSMGFRVLADSQDDDGGGGGGCGWRWRWTGERMAPVLWERLRSEMRFEDFDIDGVFRMSPESWAAVWRSDRELERQLWTGPKAETERWEGYRRAAAGRRDPDECYCRLGDRCALCLPLPDVKHPERDLFTKEEWEEEKRDEREDMRPFRLRKRHPGLAMSIREYRKTHKAVLY</sequence>
<feature type="region of interest" description="Disordered" evidence="1">
    <location>
        <begin position="104"/>
        <end position="161"/>
    </location>
</feature>
<dbReference type="OrthoDB" id="4848573at2759"/>
<dbReference type="RefSeq" id="XP_018160217.1">
    <property type="nucleotide sequence ID" value="XM_018298971.1"/>
</dbReference>
<dbReference type="Proteomes" id="UP000092177">
    <property type="component" value="Chromosome 3"/>
</dbReference>
<protein>
    <submittedName>
        <fullName evidence="2">Uncharacterized protein</fullName>
    </submittedName>
</protein>
<dbReference type="KEGG" id="chig:CH63R_03996"/>
<evidence type="ECO:0000313" key="2">
    <source>
        <dbReference type="EMBL" id="OBR11700.1"/>
    </source>
</evidence>
<evidence type="ECO:0000313" key="3">
    <source>
        <dbReference type="Proteomes" id="UP000092177"/>
    </source>
</evidence>